<reference evidence="2" key="2">
    <citation type="submission" date="2016-08" db="EMBL/GenBank/DDBJ databases">
        <authorList>
            <person name="Seilhamer J.J."/>
        </authorList>
    </citation>
    <scope>NUCLEOTIDE SEQUENCE [LARGE SCALE GENOMIC DNA]</scope>
    <source>
        <strain evidence="2">SA1</strain>
    </source>
</reference>
<sequence>MTDFDPRPASSAPKSGFDFNQPTIINLLYLASYVTGVTGIVGVVLAYAWRGDAKAAWEVSHYEYAIRTFWLFFLGMVVGTILTLVLIGIPILIAVSVLVIVRCVMSILNAQKQVPMPNPGSWLV</sequence>
<evidence type="ECO:0000313" key="3">
    <source>
        <dbReference type="EMBL" id="EZP81517.1"/>
    </source>
</evidence>
<dbReference type="EMBL" id="JFYZ01000012">
    <property type="protein sequence ID" value="EZP81517.1"/>
    <property type="molecule type" value="Genomic_DNA"/>
</dbReference>
<proteinExistence type="predicted"/>
<dbReference type="KEGG" id="nre:BES08_10455"/>
<dbReference type="Proteomes" id="UP000094626">
    <property type="component" value="Chromosome"/>
</dbReference>
<dbReference type="OrthoDB" id="5405464at2"/>
<dbReference type="eggNOG" id="COG3671">
    <property type="taxonomic scope" value="Bacteria"/>
</dbReference>
<reference evidence="3 4" key="1">
    <citation type="submission" date="2014-03" db="EMBL/GenBank/DDBJ databases">
        <title>Whole genome sequence of Novosphingobium resinovorum KF1.</title>
        <authorList>
            <person name="Gan H.M."/>
            <person name="Gan H.Y."/>
            <person name="Chew T.H."/>
            <person name="Savka M.A."/>
        </authorList>
    </citation>
    <scope>NUCLEOTIDE SEQUENCE [LARGE SCALE GENOMIC DNA]</scope>
    <source>
        <strain evidence="3 4">KF1</strain>
    </source>
</reference>
<dbReference type="EMBL" id="CP017075">
    <property type="protein sequence ID" value="AOR77124.1"/>
    <property type="molecule type" value="Genomic_DNA"/>
</dbReference>
<evidence type="ECO:0000313" key="4">
    <source>
        <dbReference type="Proteomes" id="UP000024329"/>
    </source>
</evidence>
<keyword evidence="5" id="KW-1185">Reference proteome</keyword>
<reference evidence="5" key="3">
    <citation type="journal article" date="2017" name="J. Biotechnol.">
        <title>Complete genome sequence of Novosphingobium resinovorum SA1, a versatile xenobiotic-degrading bacterium capable of utilizing sulfanilic acid.</title>
        <authorList>
            <person name="Hegedus B."/>
            <person name="Kos P.B."/>
            <person name="Balint B."/>
            <person name="Maroti G."/>
            <person name="Gan H.M."/>
            <person name="Perei K."/>
            <person name="Rakhely G."/>
        </authorList>
    </citation>
    <scope>NUCLEOTIDE SEQUENCE [LARGE SCALE GENOMIC DNA]</scope>
    <source>
        <strain evidence="5">SA1</strain>
    </source>
</reference>
<feature type="transmembrane region" description="Helical" evidence="1">
    <location>
        <begin position="27"/>
        <end position="49"/>
    </location>
</feature>
<dbReference type="RefSeq" id="WP_008833129.1">
    <property type="nucleotide sequence ID" value="NZ_CP017075.1"/>
</dbReference>
<evidence type="ECO:0000256" key="1">
    <source>
        <dbReference type="SAM" id="Phobius"/>
    </source>
</evidence>
<organism evidence="3 4">
    <name type="scientific">Novosphingobium resinovorum</name>
    <dbReference type="NCBI Taxonomy" id="158500"/>
    <lineage>
        <taxon>Bacteria</taxon>
        <taxon>Pseudomonadati</taxon>
        <taxon>Pseudomonadota</taxon>
        <taxon>Alphaproteobacteria</taxon>
        <taxon>Sphingomonadales</taxon>
        <taxon>Sphingomonadaceae</taxon>
        <taxon>Novosphingobium</taxon>
    </lineage>
</organism>
<dbReference type="Proteomes" id="UP000024329">
    <property type="component" value="Unassembled WGS sequence"/>
</dbReference>
<keyword evidence="1" id="KW-0812">Transmembrane</keyword>
<evidence type="ECO:0000313" key="5">
    <source>
        <dbReference type="Proteomes" id="UP000094626"/>
    </source>
</evidence>
<dbReference type="AlphaFoldDB" id="A0A031JYR3"/>
<dbReference type="PATRIC" id="fig|158500.4.peg.2797"/>
<gene>
    <name evidence="2" type="ORF">BES08_10455</name>
    <name evidence="3" type="ORF">BV97_02735</name>
</gene>
<evidence type="ECO:0000313" key="2">
    <source>
        <dbReference type="EMBL" id="AOR77124.1"/>
    </source>
</evidence>
<feature type="transmembrane region" description="Helical" evidence="1">
    <location>
        <begin position="69"/>
        <end position="101"/>
    </location>
</feature>
<keyword evidence="1" id="KW-0472">Membrane</keyword>
<dbReference type="STRING" id="158500.BES08_10455"/>
<protein>
    <submittedName>
        <fullName evidence="3">Putative membrane protein</fullName>
    </submittedName>
</protein>
<keyword evidence="1" id="KW-1133">Transmembrane helix</keyword>
<accession>A0A031JYR3</accession>
<name>A0A031JYR3_9SPHN</name>